<organism evidence="2 3">
    <name type="scientific">Halalkalibacillus sediminis</name>
    <dbReference type="NCBI Taxonomy" id="2018042"/>
    <lineage>
        <taxon>Bacteria</taxon>
        <taxon>Bacillati</taxon>
        <taxon>Bacillota</taxon>
        <taxon>Bacilli</taxon>
        <taxon>Bacillales</taxon>
        <taxon>Bacillaceae</taxon>
        <taxon>Halalkalibacillus</taxon>
    </lineage>
</organism>
<evidence type="ECO:0000313" key="3">
    <source>
        <dbReference type="Proteomes" id="UP000243524"/>
    </source>
</evidence>
<feature type="transmembrane region" description="Helical" evidence="1">
    <location>
        <begin position="64"/>
        <end position="82"/>
    </location>
</feature>
<keyword evidence="1" id="KW-0472">Membrane</keyword>
<dbReference type="AlphaFoldDB" id="A0A2I0QQX0"/>
<reference evidence="2 3" key="1">
    <citation type="submission" date="2017-06" db="EMBL/GenBank/DDBJ databases">
        <title>the draft geome sequence of Illustriluteabacillus marina B3227.</title>
        <authorList>
            <person name="He R.-H."/>
            <person name="Du Z.-J."/>
        </authorList>
    </citation>
    <scope>NUCLEOTIDE SEQUENCE [LARGE SCALE GENOMIC DNA]</scope>
    <source>
        <strain evidence="2 3">B3227</strain>
    </source>
</reference>
<evidence type="ECO:0000313" key="2">
    <source>
        <dbReference type="EMBL" id="PKR76737.1"/>
    </source>
</evidence>
<keyword evidence="1" id="KW-1133">Transmembrane helix</keyword>
<keyword evidence="1" id="KW-0812">Transmembrane</keyword>
<comment type="caution">
    <text evidence="2">The sequence shown here is derived from an EMBL/GenBank/DDBJ whole genome shotgun (WGS) entry which is preliminary data.</text>
</comment>
<feature type="transmembrane region" description="Helical" evidence="1">
    <location>
        <begin position="94"/>
        <end position="115"/>
    </location>
</feature>
<name>A0A2I0QQX0_9BACI</name>
<keyword evidence="3" id="KW-1185">Reference proteome</keyword>
<evidence type="ECO:0000256" key="1">
    <source>
        <dbReference type="SAM" id="Phobius"/>
    </source>
</evidence>
<dbReference type="EMBL" id="PJNH01000004">
    <property type="protein sequence ID" value="PKR76737.1"/>
    <property type="molecule type" value="Genomic_DNA"/>
</dbReference>
<accession>A0A2I0QQX0</accession>
<sequence>MNFFAEDTNVVLVISNFLAWVIITAIILIYYKKLEDKPRLWKALLIAFIGMFTFNFDLNILQTLISIPILPLGVWLLMIIFRNKEDRWNVYRPFAWLGFFSQFIFILTVLISMPLNNLLYPQDQLSTYISNAEDASLISTHSSGEETSLKTGSLNKVLEKMEQNPIYSHEWYHKMSGNFDNMKVDEKFPYVLIGTDPKWGSGIESVIYLERDGRGLLVTSQKGQHYFRSEESLLEEGSQ</sequence>
<feature type="transmembrane region" description="Helical" evidence="1">
    <location>
        <begin position="12"/>
        <end position="31"/>
    </location>
</feature>
<gene>
    <name evidence="2" type="ORF">CEY16_13030</name>
</gene>
<dbReference type="Proteomes" id="UP000243524">
    <property type="component" value="Unassembled WGS sequence"/>
</dbReference>
<proteinExistence type="predicted"/>
<protein>
    <submittedName>
        <fullName evidence="2">Uncharacterized protein</fullName>
    </submittedName>
</protein>